<sequence length="294" mass="34323">MDKWRRIRGSSSRRYGLKLELQPVKKKTEGCWRRSGFDDVGFGVDVGIGVQTNIHLRCTLSKDALNAILASSIERSSKLRSDVPPPKNENENENAFQLWVHRRVIQRVAQKRKDTYIVTVLATSDEQRYWTVHVQRWCAKYEDADTSPCMRDDEPGIQARLARIVCWDDKGRTEKRGYVHTALVKLARDERGYWTQDCAQVVVAIYGQDRRIFRRDTRRQSWTDRTFVANRRAFCAFNASTSFWRLYRESAPTSTRGVCSSMPAHDERLYAVTLEDWNEYEEEEEGGRERQPST</sequence>
<keyword evidence="2" id="KW-1185">Reference proteome</keyword>
<dbReference type="EMBL" id="KL142397">
    <property type="protein sequence ID" value="KDR70526.1"/>
    <property type="molecule type" value="Genomic_DNA"/>
</dbReference>
<evidence type="ECO:0000313" key="1">
    <source>
        <dbReference type="EMBL" id="KDR70526.1"/>
    </source>
</evidence>
<evidence type="ECO:0000313" key="2">
    <source>
        <dbReference type="Proteomes" id="UP000027222"/>
    </source>
</evidence>
<reference evidence="2" key="1">
    <citation type="journal article" date="2014" name="Proc. Natl. Acad. Sci. U.S.A.">
        <title>Extensive sampling of basidiomycete genomes demonstrates inadequacy of the white-rot/brown-rot paradigm for wood decay fungi.</title>
        <authorList>
            <person name="Riley R."/>
            <person name="Salamov A.A."/>
            <person name="Brown D.W."/>
            <person name="Nagy L.G."/>
            <person name="Floudas D."/>
            <person name="Held B.W."/>
            <person name="Levasseur A."/>
            <person name="Lombard V."/>
            <person name="Morin E."/>
            <person name="Otillar R."/>
            <person name="Lindquist E.A."/>
            <person name="Sun H."/>
            <person name="LaButti K.M."/>
            <person name="Schmutz J."/>
            <person name="Jabbour D."/>
            <person name="Luo H."/>
            <person name="Baker S.E."/>
            <person name="Pisabarro A.G."/>
            <person name="Walton J.D."/>
            <person name="Blanchette R.A."/>
            <person name="Henrissat B."/>
            <person name="Martin F."/>
            <person name="Cullen D."/>
            <person name="Hibbett D.S."/>
            <person name="Grigoriev I.V."/>
        </authorList>
    </citation>
    <scope>NUCLEOTIDE SEQUENCE [LARGE SCALE GENOMIC DNA]</scope>
    <source>
        <strain evidence="2">CBS 339.88</strain>
    </source>
</reference>
<name>A0A067SI12_GALM3</name>
<dbReference type="AlphaFoldDB" id="A0A067SI12"/>
<protein>
    <submittedName>
        <fullName evidence="1">Uncharacterized protein</fullName>
    </submittedName>
</protein>
<gene>
    <name evidence="1" type="ORF">GALMADRAFT_282233</name>
</gene>
<dbReference type="HOGENOM" id="CLU_946806_0_0_1"/>
<dbReference type="Proteomes" id="UP000027222">
    <property type="component" value="Unassembled WGS sequence"/>
</dbReference>
<proteinExistence type="predicted"/>
<organism evidence="1 2">
    <name type="scientific">Galerina marginata (strain CBS 339.88)</name>
    <dbReference type="NCBI Taxonomy" id="685588"/>
    <lineage>
        <taxon>Eukaryota</taxon>
        <taxon>Fungi</taxon>
        <taxon>Dikarya</taxon>
        <taxon>Basidiomycota</taxon>
        <taxon>Agaricomycotina</taxon>
        <taxon>Agaricomycetes</taxon>
        <taxon>Agaricomycetidae</taxon>
        <taxon>Agaricales</taxon>
        <taxon>Agaricineae</taxon>
        <taxon>Strophariaceae</taxon>
        <taxon>Galerina</taxon>
    </lineage>
</organism>
<accession>A0A067SI12</accession>